<dbReference type="InterPro" id="IPR001254">
    <property type="entry name" value="Trypsin_dom"/>
</dbReference>
<name>A0A6J2UEQ3_DROLE</name>
<dbReference type="GO" id="GO:0006508">
    <property type="term" value="P:proteolysis"/>
    <property type="evidence" value="ECO:0007669"/>
    <property type="project" value="InterPro"/>
</dbReference>
<reference evidence="3" key="1">
    <citation type="submission" date="2025-08" db="UniProtKB">
        <authorList>
            <consortium name="RefSeq"/>
        </authorList>
    </citation>
    <scope>IDENTIFICATION</scope>
    <source>
        <strain evidence="3">11010-0011.00</strain>
        <tissue evidence="3">Whole body</tissue>
    </source>
</reference>
<dbReference type="PROSITE" id="PS50240">
    <property type="entry name" value="TRYPSIN_DOM"/>
    <property type="match status" value="1"/>
</dbReference>
<protein>
    <submittedName>
        <fullName evidence="3">Collagenase-like</fullName>
    </submittedName>
</protein>
<dbReference type="PANTHER" id="PTHR24260">
    <property type="match status" value="1"/>
</dbReference>
<dbReference type="RefSeq" id="XP_030385893.1">
    <property type="nucleotide sequence ID" value="XM_030530033.1"/>
</dbReference>
<proteinExistence type="predicted"/>
<dbReference type="SMART" id="SM00020">
    <property type="entry name" value="Tryp_SPc"/>
    <property type="match status" value="1"/>
</dbReference>
<evidence type="ECO:0000259" key="1">
    <source>
        <dbReference type="PROSITE" id="PS50240"/>
    </source>
</evidence>
<dbReference type="InterPro" id="IPR043504">
    <property type="entry name" value="Peptidase_S1_PA_chymotrypsin"/>
</dbReference>
<organism evidence="2 3">
    <name type="scientific">Drosophila lebanonensis</name>
    <name type="common">Fruit fly</name>
    <name type="synonym">Scaptodrosophila lebanonensis</name>
    <dbReference type="NCBI Taxonomy" id="7225"/>
    <lineage>
        <taxon>Eukaryota</taxon>
        <taxon>Metazoa</taxon>
        <taxon>Ecdysozoa</taxon>
        <taxon>Arthropoda</taxon>
        <taxon>Hexapoda</taxon>
        <taxon>Insecta</taxon>
        <taxon>Pterygota</taxon>
        <taxon>Neoptera</taxon>
        <taxon>Endopterygota</taxon>
        <taxon>Diptera</taxon>
        <taxon>Brachycera</taxon>
        <taxon>Muscomorpha</taxon>
        <taxon>Ephydroidea</taxon>
        <taxon>Drosophilidae</taxon>
        <taxon>Scaptodrosophila</taxon>
    </lineage>
</organism>
<dbReference type="AlphaFoldDB" id="A0A6J2UEQ3"/>
<sequence>MSAALSYLFEFIFYFKPNIRSIINGKEAETEQFPYQVFFDVEHNGERSERSPVLRYTYGSTLTNNECKTSVLQAMSKNAVDNDFIFSPTLICLAASESNPCYGESGGPLVLNEQTEQSTIIGIASRATHPFCAPGNPVLYTRVSAYLDWIKENSYR</sequence>
<dbReference type="GeneID" id="115632782"/>
<dbReference type="PROSITE" id="PS00135">
    <property type="entry name" value="TRYPSIN_SER"/>
    <property type="match status" value="1"/>
</dbReference>
<dbReference type="InterPro" id="IPR051333">
    <property type="entry name" value="CLIP_Serine_Protease"/>
</dbReference>
<dbReference type="Pfam" id="PF00089">
    <property type="entry name" value="Trypsin"/>
    <property type="match status" value="1"/>
</dbReference>
<evidence type="ECO:0000313" key="2">
    <source>
        <dbReference type="Proteomes" id="UP000504634"/>
    </source>
</evidence>
<keyword evidence="2" id="KW-1185">Reference proteome</keyword>
<dbReference type="GO" id="GO:0004252">
    <property type="term" value="F:serine-type endopeptidase activity"/>
    <property type="evidence" value="ECO:0007669"/>
    <property type="project" value="InterPro"/>
</dbReference>
<dbReference type="Gene3D" id="2.40.10.10">
    <property type="entry name" value="Trypsin-like serine proteases"/>
    <property type="match status" value="1"/>
</dbReference>
<dbReference type="OrthoDB" id="5565075at2759"/>
<dbReference type="PANTHER" id="PTHR24260:SF134">
    <property type="entry name" value="AT07769P-RELATED"/>
    <property type="match status" value="1"/>
</dbReference>
<gene>
    <name evidence="3" type="primary">LOC115632782</name>
</gene>
<dbReference type="SUPFAM" id="SSF50494">
    <property type="entry name" value="Trypsin-like serine proteases"/>
    <property type="match status" value="1"/>
</dbReference>
<dbReference type="InterPro" id="IPR009003">
    <property type="entry name" value="Peptidase_S1_PA"/>
</dbReference>
<evidence type="ECO:0000313" key="3">
    <source>
        <dbReference type="RefSeq" id="XP_030385893.1"/>
    </source>
</evidence>
<feature type="domain" description="Peptidase S1" evidence="1">
    <location>
        <begin position="1"/>
        <end position="155"/>
    </location>
</feature>
<accession>A0A6J2UEQ3</accession>
<dbReference type="InterPro" id="IPR033116">
    <property type="entry name" value="TRYPSIN_SER"/>
</dbReference>
<dbReference type="Proteomes" id="UP000504634">
    <property type="component" value="Unplaced"/>
</dbReference>